<evidence type="ECO:0000256" key="4">
    <source>
        <dbReference type="PIRNR" id="PIRNR006181"/>
    </source>
</evidence>
<keyword evidence="3 4" id="KW-0456">Lyase</keyword>
<evidence type="ECO:0000259" key="5">
    <source>
        <dbReference type="Pfam" id="PF04073"/>
    </source>
</evidence>
<sequence>MTPAIVTLQKAKVTFHVHTYAHNPSEPSYGVEAAEKLGLSHAQVFKTLLVSLDNDRLAVGIIPVTSMLNMKKVAKVLGAKKVMMADKSLAERTTGYVLGGISPLGQKKSLVTVIDSSAGNFPSIFVSGGRRGLEIELAPDILLQLVKGRFADICQQS</sequence>
<keyword evidence="2 4" id="KW-0648">Protein biosynthesis</keyword>
<keyword evidence="7" id="KW-1185">Reference proteome</keyword>
<dbReference type="OrthoDB" id="9809296at2"/>
<organism evidence="6 7">
    <name type="scientific">Alteromonas sediminis</name>
    <dbReference type="NCBI Taxonomy" id="2259342"/>
    <lineage>
        <taxon>Bacteria</taxon>
        <taxon>Pseudomonadati</taxon>
        <taxon>Pseudomonadota</taxon>
        <taxon>Gammaproteobacteria</taxon>
        <taxon>Alteromonadales</taxon>
        <taxon>Alteromonadaceae</taxon>
        <taxon>Alteromonas/Salinimonas group</taxon>
        <taxon>Alteromonas</taxon>
    </lineage>
</organism>
<dbReference type="Pfam" id="PF04073">
    <property type="entry name" value="tRNA_edit"/>
    <property type="match status" value="1"/>
</dbReference>
<gene>
    <name evidence="6" type="primary">ybaK</name>
    <name evidence="6" type="ORF">DRW07_10850</name>
</gene>
<evidence type="ECO:0000313" key="7">
    <source>
        <dbReference type="Proteomes" id="UP000275281"/>
    </source>
</evidence>
<dbReference type="InterPro" id="IPR007214">
    <property type="entry name" value="YbaK/aa-tRNA-synth-assoc-dom"/>
</dbReference>
<dbReference type="PANTHER" id="PTHR30411">
    <property type="entry name" value="CYTOPLASMIC PROTEIN"/>
    <property type="match status" value="1"/>
</dbReference>
<comment type="caution">
    <text evidence="6">The sequence shown here is derived from an EMBL/GenBank/DDBJ whole genome shotgun (WGS) entry which is preliminary data.</text>
</comment>
<dbReference type="GO" id="GO:0006412">
    <property type="term" value="P:translation"/>
    <property type="evidence" value="ECO:0007669"/>
    <property type="project" value="UniProtKB-KW"/>
</dbReference>
<dbReference type="AlphaFoldDB" id="A0A3N5Z7D2"/>
<comment type="similarity">
    <text evidence="1 4">Belongs to the prolyl-tRNA editing family. YbaK/EbsC subfamily.</text>
</comment>
<dbReference type="SUPFAM" id="SSF55826">
    <property type="entry name" value="YbaK/ProRS associated domain"/>
    <property type="match status" value="1"/>
</dbReference>
<dbReference type="Proteomes" id="UP000275281">
    <property type="component" value="Unassembled WGS sequence"/>
</dbReference>
<dbReference type="PIRSF" id="PIRSF006181">
    <property type="entry name" value="EbsC_YbaK"/>
    <property type="match status" value="1"/>
</dbReference>
<protein>
    <recommendedName>
        <fullName evidence="4">Cys-tRNA(Pro)/Cys-tRNA(Cys) deacylase</fullName>
        <ecNumber evidence="4">4.2.-.-</ecNumber>
    </recommendedName>
</protein>
<dbReference type="NCBIfam" id="TIGR00011">
    <property type="entry name" value="YbaK_EbsC"/>
    <property type="match status" value="1"/>
</dbReference>
<feature type="domain" description="YbaK/aminoacyl-tRNA synthetase-associated" evidence="5">
    <location>
        <begin position="32"/>
        <end position="142"/>
    </location>
</feature>
<reference evidence="6 7" key="1">
    <citation type="submission" date="2018-11" db="EMBL/GenBank/DDBJ databases">
        <authorList>
            <person name="Ye M.-Q."/>
            <person name="Du Z.-J."/>
        </authorList>
    </citation>
    <scope>NUCLEOTIDE SEQUENCE [LARGE SCALE GENOMIC DNA]</scope>
    <source>
        <strain evidence="6 7">U0105</strain>
    </source>
</reference>
<evidence type="ECO:0000256" key="3">
    <source>
        <dbReference type="ARBA" id="ARBA00023239"/>
    </source>
</evidence>
<dbReference type="GO" id="GO:0016829">
    <property type="term" value="F:lyase activity"/>
    <property type="evidence" value="ECO:0007669"/>
    <property type="project" value="UniProtKB-KW"/>
</dbReference>
<dbReference type="EMBL" id="RPOK01000003">
    <property type="protein sequence ID" value="RPJ66574.1"/>
    <property type="molecule type" value="Genomic_DNA"/>
</dbReference>
<dbReference type="CDD" id="cd00002">
    <property type="entry name" value="YbaK_deacylase"/>
    <property type="match status" value="1"/>
</dbReference>
<evidence type="ECO:0000256" key="1">
    <source>
        <dbReference type="ARBA" id="ARBA00009798"/>
    </source>
</evidence>
<dbReference type="InterPro" id="IPR036754">
    <property type="entry name" value="YbaK/aa-tRNA-synt-asso_dom_sf"/>
</dbReference>
<dbReference type="GO" id="GO:0002161">
    <property type="term" value="F:aminoacyl-tRNA deacylase activity"/>
    <property type="evidence" value="ECO:0007669"/>
    <property type="project" value="InterPro"/>
</dbReference>
<dbReference type="EC" id="4.2.-.-" evidence="4"/>
<evidence type="ECO:0000256" key="2">
    <source>
        <dbReference type="ARBA" id="ARBA00022917"/>
    </source>
</evidence>
<proteinExistence type="inferred from homology"/>
<dbReference type="InterPro" id="IPR004369">
    <property type="entry name" value="Prolyl-tRNA_editing_YbaK/EbsC"/>
</dbReference>
<evidence type="ECO:0000313" key="6">
    <source>
        <dbReference type="EMBL" id="RPJ66574.1"/>
    </source>
</evidence>
<accession>A0A3N5Z7D2</accession>
<dbReference type="PANTHER" id="PTHR30411:SF0">
    <property type="entry name" value="CYS-TRNA(PRO)_CYS-TRNA(CYS) DEACYLASE YBAK"/>
    <property type="match status" value="1"/>
</dbReference>
<dbReference type="Gene3D" id="3.90.960.10">
    <property type="entry name" value="YbaK/aminoacyl-tRNA synthetase-associated domain"/>
    <property type="match status" value="1"/>
</dbReference>
<dbReference type="RefSeq" id="WP_124027932.1">
    <property type="nucleotide sequence ID" value="NZ_JBHRSN010000006.1"/>
</dbReference>
<name>A0A3N5Z7D2_9ALTE</name>